<evidence type="ECO:0000313" key="3">
    <source>
        <dbReference type="EMBL" id="MDL5034601.1"/>
    </source>
</evidence>
<feature type="transmembrane region" description="Helical" evidence="1">
    <location>
        <begin position="343"/>
        <end position="360"/>
    </location>
</feature>
<feature type="transmembrane region" description="Helical" evidence="1">
    <location>
        <begin position="316"/>
        <end position="336"/>
    </location>
</feature>
<proteinExistence type="predicted"/>
<feature type="transmembrane region" description="Helical" evidence="1">
    <location>
        <begin position="167"/>
        <end position="188"/>
    </location>
</feature>
<reference evidence="3 4" key="1">
    <citation type="submission" date="2023-06" db="EMBL/GenBank/DDBJ databases">
        <title>Pelomonas sp. APW6 16S ribosomal RNA gene genome sequencing and assembly.</title>
        <authorList>
            <person name="Woo H."/>
        </authorList>
    </citation>
    <scope>NUCLEOTIDE SEQUENCE [LARGE SCALE GENOMIC DNA]</scope>
    <source>
        <strain evidence="3 4">APW6</strain>
    </source>
</reference>
<feature type="transmembrane region" description="Helical" evidence="1">
    <location>
        <begin position="282"/>
        <end position="310"/>
    </location>
</feature>
<dbReference type="EMBL" id="JASVDS010000010">
    <property type="protein sequence ID" value="MDL5034601.1"/>
    <property type="molecule type" value="Genomic_DNA"/>
</dbReference>
<comment type="caution">
    <text evidence="3">The sequence shown here is derived from an EMBL/GenBank/DDBJ whole genome shotgun (WGS) entry which is preliminary data.</text>
</comment>
<feature type="transmembrane region" description="Helical" evidence="1">
    <location>
        <begin position="117"/>
        <end position="135"/>
    </location>
</feature>
<feature type="transmembrane region" description="Helical" evidence="1">
    <location>
        <begin position="142"/>
        <end position="161"/>
    </location>
</feature>
<organism evidence="3 4">
    <name type="scientific">Roseateles subflavus</name>
    <dbReference type="NCBI Taxonomy" id="3053353"/>
    <lineage>
        <taxon>Bacteria</taxon>
        <taxon>Pseudomonadati</taxon>
        <taxon>Pseudomonadota</taxon>
        <taxon>Betaproteobacteria</taxon>
        <taxon>Burkholderiales</taxon>
        <taxon>Sphaerotilaceae</taxon>
        <taxon>Roseateles</taxon>
    </lineage>
</organism>
<protein>
    <submittedName>
        <fullName evidence="3">GDYXXLXY domain-containing protein</fullName>
    </submittedName>
</protein>
<dbReference type="InterPro" id="IPR025513">
    <property type="entry name" value="DUF4401"/>
</dbReference>
<dbReference type="Pfam" id="PF14345">
    <property type="entry name" value="GDYXXLXY"/>
    <property type="match status" value="1"/>
</dbReference>
<evidence type="ECO:0000256" key="1">
    <source>
        <dbReference type="SAM" id="Phobius"/>
    </source>
</evidence>
<feature type="transmembrane region" description="Helical" evidence="1">
    <location>
        <begin position="380"/>
        <end position="399"/>
    </location>
</feature>
<feature type="transmembrane region" description="Helical" evidence="1">
    <location>
        <begin position="37"/>
        <end position="58"/>
    </location>
</feature>
<dbReference type="Pfam" id="PF14351">
    <property type="entry name" value="DUF4401"/>
    <property type="match status" value="1"/>
</dbReference>
<sequence>MTTTPKVPAWMDEARQQGLLAPQAGLPTPGRPWPVQLLSALGAWLAVVPLLFFLALFFERAWRHGPTAYLVGGALLAAALIILRQGRAGQFLEQLALPLLLLGICSVGYAFGRDLPYRGALTASLALCGGLLVALPRHWLRLLIGMAGSWLCMALVPGGQWGVGMVALWWAIYLALGVWAVAQAWVHAQGLQAGGAARAALLEPVLQGWALGLLPALAWLCGPSFMMAGALGSGLAREVHGTLGPYLWPADRMGPALLSVLSAGLAQAVLSKAWPELGRPRVWLPAVLLMGLASVLPALGACLLMLSLALVRGRRVLALSAAATGLWALGSFYYQLDLPLTDKALILVVAGALLGAWLWLTRDRTGATAPSAASQPDPGARAVALCALLALGLVNGLIWQKESLIAQGRPVFVSLAPVDPRSLIQGDYMRIAYALPPVPVVDGIIGPWQRRPRVEGAVDARGVLGPARLLSPDDAPTPGLQVLELSPVNGRWTLVSDAWYFAEGQEPVFRTAAYGEFRVMPDGRALLVGLADKDLRRLP</sequence>
<keyword evidence="4" id="KW-1185">Reference proteome</keyword>
<evidence type="ECO:0000259" key="2">
    <source>
        <dbReference type="Pfam" id="PF14351"/>
    </source>
</evidence>
<keyword evidence="1" id="KW-0812">Transmembrane</keyword>
<keyword evidence="1" id="KW-0472">Membrane</keyword>
<name>A0ABT7LSY9_9BURK</name>
<evidence type="ECO:0000313" key="4">
    <source>
        <dbReference type="Proteomes" id="UP001238603"/>
    </source>
</evidence>
<dbReference type="RefSeq" id="WP_285984674.1">
    <property type="nucleotide sequence ID" value="NZ_JASVDS010000010.1"/>
</dbReference>
<feature type="transmembrane region" description="Helical" evidence="1">
    <location>
        <begin position="64"/>
        <end position="83"/>
    </location>
</feature>
<dbReference type="InterPro" id="IPR025833">
    <property type="entry name" value="GDYXXLXY"/>
</dbReference>
<keyword evidence="1" id="KW-1133">Transmembrane helix</keyword>
<feature type="transmembrane region" description="Helical" evidence="1">
    <location>
        <begin position="209"/>
        <end position="232"/>
    </location>
</feature>
<accession>A0ABT7LSY9</accession>
<dbReference type="Proteomes" id="UP001238603">
    <property type="component" value="Unassembled WGS sequence"/>
</dbReference>
<feature type="domain" description="DUF4401" evidence="2">
    <location>
        <begin position="32"/>
        <end position="362"/>
    </location>
</feature>
<gene>
    <name evidence="3" type="ORF">QRD43_22035</name>
</gene>
<feature type="transmembrane region" description="Helical" evidence="1">
    <location>
        <begin position="95"/>
        <end position="111"/>
    </location>
</feature>